<sequence length="172" mass="19949">MKKLHILYGLLLIAILSSCSSLRTAYDYDKDVDFTKYQTFAFYKEGMDQLKLNDIDKKRFVEAITADLQSKGFESNVADPDLLVNVVVTGKDKVSVTDDYPFSYGWWYPSPTLTMRQYTESTIYIDLIDKDSNQLVWQGKGTDEFNASEKDRDTRVKETVTRILEQYPYGRK</sequence>
<feature type="signal peptide" evidence="1">
    <location>
        <begin position="1"/>
        <end position="25"/>
    </location>
</feature>
<feature type="chain" id="PRO_5029445746" evidence="1">
    <location>
        <begin position="26"/>
        <end position="172"/>
    </location>
</feature>
<dbReference type="EMBL" id="QENZ01000004">
    <property type="protein sequence ID" value="PVX51034.1"/>
    <property type="molecule type" value="Genomic_DNA"/>
</dbReference>
<dbReference type="PROSITE" id="PS51257">
    <property type="entry name" value="PROKAR_LIPOPROTEIN"/>
    <property type="match status" value="1"/>
</dbReference>
<name>A0A7L4UPR6_BALHA</name>
<keyword evidence="1" id="KW-0732">Signal</keyword>
<organism evidence="3 4">
    <name type="scientific">Balneicella halophila</name>
    <dbReference type="NCBI Taxonomy" id="1537566"/>
    <lineage>
        <taxon>Bacteria</taxon>
        <taxon>Pseudomonadati</taxon>
        <taxon>Bacteroidota</taxon>
        <taxon>Bacteroidia</taxon>
        <taxon>Bacteroidales</taxon>
        <taxon>Balneicellaceae</taxon>
        <taxon>Balneicella</taxon>
    </lineage>
</organism>
<dbReference type="InterPro" id="IPR025411">
    <property type="entry name" value="DUF4136"/>
</dbReference>
<proteinExistence type="predicted"/>
<dbReference type="OrthoDB" id="993996at2"/>
<evidence type="ECO:0000313" key="3">
    <source>
        <dbReference type="EMBL" id="PVX51034.1"/>
    </source>
</evidence>
<dbReference type="Proteomes" id="UP000251835">
    <property type="component" value="Unassembled WGS sequence"/>
</dbReference>
<keyword evidence="4" id="KW-1185">Reference proteome</keyword>
<reference evidence="3 4" key="1">
    <citation type="submission" date="2018-05" db="EMBL/GenBank/DDBJ databases">
        <title>Genomic Encyclopedia of Type Strains, Phase IV (KMG-IV): sequencing the most valuable type-strain genomes for metagenomic binning, comparative biology and taxonomic classification.</title>
        <authorList>
            <person name="Goeker M."/>
        </authorList>
    </citation>
    <scope>NUCLEOTIDE SEQUENCE [LARGE SCALE GENOMIC DNA]</scope>
    <source>
        <strain evidence="3 4">DSM 28579</strain>
    </source>
</reference>
<protein>
    <submittedName>
        <fullName evidence="3">Uncharacterized protein DUF4136</fullName>
    </submittedName>
</protein>
<dbReference type="Gene3D" id="3.30.160.670">
    <property type="match status" value="1"/>
</dbReference>
<gene>
    <name evidence="3" type="ORF">C7377_1367</name>
</gene>
<dbReference type="Pfam" id="PF13590">
    <property type="entry name" value="DUF4136"/>
    <property type="match status" value="1"/>
</dbReference>
<comment type="caution">
    <text evidence="3">The sequence shown here is derived from an EMBL/GenBank/DDBJ whole genome shotgun (WGS) entry which is preliminary data.</text>
</comment>
<feature type="domain" description="DUF4136" evidence="2">
    <location>
        <begin position="25"/>
        <end position="169"/>
    </location>
</feature>
<evidence type="ECO:0000313" key="4">
    <source>
        <dbReference type="Proteomes" id="UP000251835"/>
    </source>
</evidence>
<evidence type="ECO:0000256" key="1">
    <source>
        <dbReference type="SAM" id="SignalP"/>
    </source>
</evidence>
<dbReference type="AlphaFoldDB" id="A0A7L4UPR6"/>
<dbReference type="RefSeq" id="WP_116496575.1">
    <property type="nucleotide sequence ID" value="NZ_QENZ01000004.1"/>
</dbReference>
<evidence type="ECO:0000259" key="2">
    <source>
        <dbReference type="Pfam" id="PF13590"/>
    </source>
</evidence>
<accession>A0A7L4UPR6</accession>